<dbReference type="PANTHER" id="PTHR33162:SF1">
    <property type="entry name" value="SEC-INDEPENDENT PROTEIN TRANSLOCASE PROTEIN TATA, CHLOROPLASTIC"/>
    <property type="match status" value="1"/>
</dbReference>
<evidence type="ECO:0000256" key="13">
    <source>
        <dbReference type="SAM" id="MobiDB-lite"/>
    </source>
</evidence>
<dbReference type="NCBIfam" id="NF011429">
    <property type="entry name" value="PRK14857.1"/>
    <property type="match status" value="1"/>
</dbReference>
<dbReference type="NCBIfam" id="TIGR01411">
    <property type="entry name" value="tatAE"/>
    <property type="match status" value="1"/>
</dbReference>
<feature type="region of interest" description="Disordered" evidence="13">
    <location>
        <begin position="1"/>
        <end position="30"/>
    </location>
</feature>
<name>A0AAE0A4J9_9ROSI</name>
<keyword evidence="8 14" id="KW-1133">Transmembrane helix</keyword>
<dbReference type="Gene3D" id="1.20.5.3310">
    <property type="match status" value="1"/>
</dbReference>
<dbReference type="Proteomes" id="UP001281410">
    <property type="component" value="Unassembled WGS sequence"/>
</dbReference>
<dbReference type="FunFam" id="1.20.5.3310:FF:000003">
    <property type="entry name" value="Sec-independent protein translocase protein TATB, chloroplastic"/>
    <property type="match status" value="1"/>
</dbReference>
<evidence type="ECO:0000256" key="14">
    <source>
        <dbReference type="SAM" id="Phobius"/>
    </source>
</evidence>
<keyword evidence="9" id="KW-0811">Translocation</keyword>
<evidence type="ECO:0000256" key="12">
    <source>
        <dbReference type="ARBA" id="ARBA00025340"/>
    </source>
</evidence>
<evidence type="ECO:0000313" key="15">
    <source>
        <dbReference type="EMBL" id="KAK3200655.1"/>
    </source>
</evidence>
<accession>A0AAE0A4J9</accession>
<dbReference type="EMBL" id="JANJYJ010000007">
    <property type="protein sequence ID" value="KAK3200655.1"/>
    <property type="molecule type" value="Genomic_DNA"/>
</dbReference>
<sequence>MEITSSLALSVSSPSLPRPPPPSSLPFSSSHSNFFTTTTTSSSISLQNNFKASSLVLDRPRRRRTEKAKKGFCCNALFGLGVPELVVIAGVAALVFGPKKLPEVGKSIGKTVKSFQQAAKEFETELKKEPDLLTEQPGEKPTSVSDEEKQEDKAASSSKESV</sequence>
<dbReference type="Pfam" id="PF02416">
    <property type="entry name" value="TatA_B_E"/>
    <property type="match status" value="1"/>
</dbReference>
<evidence type="ECO:0000313" key="16">
    <source>
        <dbReference type="Proteomes" id="UP001281410"/>
    </source>
</evidence>
<keyword evidence="11 14" id="KW-0472">Membrane</keyword>
<comment type="subcellular location">
    <subcellularLocation>
        <location evidence="1">Plastid</location>
        <location evidence="1">Chloroplast thylakoid membrane</location>
        <topology evidence="1">Single-pass membrane protein</topology>
    </subcellularLocation>
</comment>
<feature type="compositionally biased region" description="Low complexity" evidence="13">
    <location>
        <begin position="1"/>
        <end position="15"/>
    </location>
</feature>
<keyword evidence="5 14" id="KW-0812">Transmembrane</keyword>
<keyword evidence="10" id="KW-0793">Thylakoid</keyword>
<dbReference type="GO" id="GO:0043953">
    <property type="term" value="P:protein transport by the Tat complex"/>
    <property type="evidence" value="ECO:0007669"/>
    <property type="project" value="InterPro"/>
</dbReference>
<keyword evidence="6" id="KW-0653">Protein transport</keyword>
<evidence type="ECO:0000256" key="8">
    <source>
        <dbReference type="ARBA" id="ARBA00022989"/>
    </source>
</evidence>
<comment type="caution">
    <text evidence="15">The sequence shown here is derived from an EMBL/GenBank/DDBJ whole genome shotgun (WGS) entry which is preliminary data.</text>
</comment>
<keyword evidence="2" id="KW-0813">Transport</keyword>
<keyword evidence="3" id="KW-0150">Chloroplast</keyword>
<evidence type="ECO:0000256" key="3">
    <source>
        <dbReference type="ARBA" id="ARBA00022528"/>
    </source>
</evidence>
<feature type="transmembrane region" description="Helical" evidence="14">
    <location>
        <begin position="72"/>
        <end position="96"/>
    </location>
</feature>
<dbReference type="InterPro" id="IPR003369">
    <property type="entry name" value="TatA/B/E"/>
</dbReference>
<gene>
    <name evidence="15" type="ORF">Dsin_024070</name>
</gene>
<evidence type="ECO:0000256" key="10">
    <source>
        <dbReference type="ARBA" id="ARBA00023078"/>
    </source>
</evidence>
<evidence type="ECO:0000256" key="7">
    <source>
        <dbReference type="ARBA" id="ARBA00022946"/>
    </source>
</evidence>
<reference evidence="15" key="1">
    <citation type="journal article" date="2023" name="Plant J.">
        <title>Genome sequences and population genomics provide insights into the demographic history, inbreeding, and mutation load of two 'living fossil' tree species of Dipteronia.</title>
        <authorList>
            <person name="Feng Y."/>
            <person name="Comes H.P."/>
            <person name="Chen J."/>
            <person name="Zhu S."/>
            <person name="Lu R."/>
            <person name="Zhang X."/>
            <person name="Li P."/>
            <person name="Qiu J."/>
            <person name="Olsen K.M."/>
            <person name="Qiu Y."/>
        </authorList>
    </citation>
    <scope>NUCLEOTIDE SEQUENCE</scope>
    <source>
        <strain evidence="15">NBL</strain>
    </source>
</reference>
<keyword evidence="16" id="KW-1185">Reference proteome</keyword>
<evidence type="ECO:0000256" key="6">
    <source>
        <dbReference type="ARBA" id="ARBA00022927"/>
    </source>
</evidence>
<keyword evidence="7" id="KW-0809">Transit peptide</keyword>
<evidence type="ECO:0000256" key="2">
    <source>
        <dbReference type="ARBA" id="ARBA00022448"/>
    </source>
</evidence>
<organism evidence="15 16">
    <name type="scientific">Dipteronia sinensis</name>
    <dbReference type="NCBI Taxonomy" id="43782"/>
    <lineage>
        <taxon>Eukaryota</taxon>
        <taxon>Viridiplantae</taxon>
        <taxon>Streptophyta</taxon>
        <taxon>Embryophyta</taxon>
        <taxon>Tracheophyta</taxon>
        <taxon>Spermatophyta</taxon>
        <taxon>Magnoliopsida</taxon>
        <taxon>eudicotyledons</taxon>
        <taxon>Gunneridae</taxon>
        <taxon>Pentapetalae</taxon>
        <taxon>rosids</taxon>
        <taxon>malvids</taxon>
        <taxon>Sapindales</taxon>
        <taxon>Sapindaceae</taxon>
        <taxon>Hippocastanoideae</taxon>
        <taxon>Acereae</taxon>
        <taxon>Dipteronia</taxon>
    </lineage>
</organism>
<evidence type="ECO:0000256" key="9">
    <source>
        <dbReference type="ARBA" id="ARBA00023010"/>
    </source>
</evidence>
<comment type="function">
    <text evidence="12">Part of the twin-arginine translocation (Tat) system that transports large folded proteins containing a characteristic twin-arginine motif in their signal peptide across the thylakoid membrane. Involved in delta pH-dependent protein transport required for chloroplast development, especially thylakoid membrane formation. TATC and TATB mediate precursor recognition, whereas TATA facilitates translocation.</text>
</comment>
<feature type="region of interest" description="Disordered" evidence="13">
    <location>
        <begin position="126"/>
        <end position="162"/>
    </location>
</feature>
<evidence type="ECO:0008006" key="17">
    <source>
        <dbReference type="Google" id="ProtNLM"/>
    </source>
</evidence>
<dbReference type="PANTHER" id="PTHR33162">
    <property type="entry name" value="SEC-INDEPENDENT PROTEIN TRANSLOCASE PROTEIN TATA, CHLOROPLASTIC"/>
    <property type="match status" value="1"/>
</dbReference>
<proteinExistence type="inferred from homology"/>
<dbReference type="HAMAP" id="MF_00236">
    <property type="entry name" value="TatA_E"/>
    <property type="match status" value="1"/>
</dbReference>
<dbReference type="GO" id="GO:0009535">
    <property type="term" value="C:chloroplast thylakoid membrane"/>
    <property type="evidence" value="ECO:0007669"/>
    <property type="project" value="UniProtKB-SubCell"/>
</dbReference>
<evidence type="ECO:0000256" key="11">
    <source>
        <dbReference type="ARBA" id="ARBA00023136"/>
    </source>
</evidence>
<evidence type="ECO:0000256" key="4">
    <source>
        <dbReference type="ARBA" id="ARBA00022640"/>
    </source>
</evidence>
<protein>
    <recommendedName>
        <fullName evidence="17">Sec-independent protein translocase protein TATA, chloroplastic</fullName>
    </recommendedName>
</protein>
<dbReference type="AlphaFoldDB" id="A0AAE0A4J9"/>
<dbReference type="GO" id="GO:0006886">
    <property type="term" value="P:intracellular protein transport"/>
    <property type="evidence" value="ECO:0007669"/>
    <property type="project" value="UniProtKB-ARBA"/>
</dbReference>
<evidence type="ECO:0000256" key="1">
    <source>
        <dbReference type="ARBA" id="ARBA00004581"/>
    </source>
</evidence>
<evidence type="ECO:0000256" key="5">
    <source>
        <dbReference type="ARBA" id="ARBA00022692"/>
    </source>
</evidence>
<dbReference type="GO" id="GO:0033281">
    <property type="term" value="C:TAT protein transport complex"/>
    <property type="evidence" value="ECO:0007669"/>
    <property type="project" value="UniProtKB-ARBA"/>
</dbReference>
<dbReference type="PRINTS" id="PR01506">
    <property type="entry name" value="TATBPROTEIN"/>
</dbReference>
<dbReference type="InterPro" id="IPR006312">
    <property type="entry name" value="TatA/E"/>
</dbReference>
<keyword evidence="4" id="KW-0934">Plastid</keyword>